<evidence type="ECO:0000313" key="2">
    <source>
        <dbReference type="Proteomes" id="UP000070513"/>
    </source>
</evidence>
<gene>
    <name evidence="1" type="ORF">AU378_20340</name>
</gene>
<dbReference type="Proteomes" id="UP000070513">
    <property type="component" value="Unassembled WGS sequence"/>
</dbReference>
<comment type="caution">
    <text evidence="1">The sequence shown here is derived from an EMBL/GenBank/DDBJ whole genome shotgun (WGS) entry which is preliminary data.</text>
</comment>
<organism evidence="1 2">
    <name type="scientific">Chryseobacterium kwangjuense</name>
    <dbReference type="NCBI Taxonomy" id="267125"/>
    <lineage>
        <taxon>Bacteria</taxon>
        <taxon>Pseudomonadati</taxon>
        <taxon>Bacteroidota</taxon>
        <taxon>Flavobacteriia</taxon>
        <taxon>Flavobacteriales</taxon>
        <taxon>Weeksellaceae</taxon>
        <taxon>Chryseobacterium group</taxon>
        <taxon>Chryseobacterium</taxon>
    </lineage>
</organism>
<reference evidence="2" key="1">
    <citation type="submission" date="2015-12" db="EMBL/GenBank/DDBJ databases">
        <title>Genome sequence of a biocontrol rhizobacterium Chryseobacterium kwangjuense strain KJ1R5 isolated from pepper (Capsicum annuum L.).</title>
        <authorList>
            <person name="Jeong J.-J."/>
            <person name="Park H."/>
            <person name="Mannaa M."/>
            <person name="Sang M.K."/>
            <person name="Choi I.-G."/>
            <person name="Kim K.D."/>
        </authorList>
    </citation>
    <scope>NUCLEOTIDE SEQUENCE [LARGE SCALE GENOMIC DNA]</scope>
    <source>
        <strain evidence="2">KJ1R5</strain>
    </source>
</reference>
<accession>A0A135W456</accession>
<proteinExistence type="predicted"/>
<dbReference type="EMBL" id="LPUR01000018">
    <property type="protein sequence ID" value="KXH79710.1"/>
    <property type="molecule type" value="Genomic_DNA"/>
</dbReference>
<dbReference type="RefSeq" id="WP_062653444.1">
    <property type="nucleotide sequence ID" value="NZ_LPUR01000018.1"/>
</dbReference>
<reference evidence="1 2" key="2">
    <citation type="journal article" date="2016" name="Genome Announc.">
        <title>Draft Genome Sequence of a Biocontrol Rhizobacterium, Chryseobacterium kwangjuense Strain KJ1R5, Isolated from Pepper (Capsicum annuum).</title>
        <authorList>
            <person name="Jeong J.J."/>
            <person name="Park H."/>
            <person name="Park B.H."/>
            <person name="Mannaa M."/>
            <person name="Sang M.K."/>
            <person name="Choi I.G."/>
            <person name="Kim K.D."/>
        </authorList>
    </citation>
    <scope>NUCLEOTIDE SEQUENCE [LARGE SCALE GENOMIC DNA]</scope>
    <source>
        <strain evidence="1 2">KJ1R5</strain>
    </source>
</reference>
<evidence type="ECO:0000313" key="1">
    <source>
        <dbReference type="EMBL" id="KXH79710.1"/>
    </source>
</evidence>
<dbReference type="AlphaFoldDB" id="A0A135W456"/>
<protein>
    <submittedName>
        <fullName evidence="1">Uncharacterized protein</fullName>
    </submittedName>
</protein>
<name>A0A135W456_9FLAO</name>
<sequence>MKKPKLINGIILTRKQKQHFFAGDTPGKGGNNAGLGKGSIRCPDGVTIPRSFENYNSCVTWFTVVCSNTGTDTETYCSNPNLYNSLGGAITL</sequence>